<name>A0AAD8TLU1_LOLMU</name>
<organism evidence="4 5">
    <name type="scientific">Lolium multiflorum</name>
    <name type="common">Italian ryegrass</name>
    <name type="synonym">Lolium perenne subsp. multiflorum</name>
    <dbReference type="NCBI Taxonomy" id="4521"/>
    <lineage>
        <taxon>Eukaryota</taxon>
        <taxon>Viridiplantae</taxon>
        <taxon>Streptophyta</taxon>
        <taxon>Embryophyta</taxon>
        <taxon>Tracheophyta</taxon>
        <taxon>Spermatophyta</taxon>
        <taxon>Magnoliopsida</taxon>
        <taxon>Liliopsida</taxon>
        <taxon>Poales</taxon>
        <taxon>Poaceae</taxon>
        <taxon>BOP clade</taxon>
        <taxon>Pooideae</taxon>
        <taxon>Poodae</taxon>
        <taxon>Poeae</taxon>
        <taxon>Poeae Chloroplast Group 2 (Poeae type)</taxon>
        <taxon>Loliodinae</taxon>
        <taxon>Loliinae</taxon>
        <taxon>Lolium</taxon>
    </lineage>
</organism>
<dbReference type="Pfam" id="PF00078">
    <property type="entry name" value="RVT_1"/>
    <property type="match status" value="1"/>
</dbReference>
<dbReference type="SUPFAM" id="SSF56672">
    <property type="entry name" value="DNA/RNA polymerases"/>
    <property type="match status" value="1"/>
</dbReference>
<dbReference type="CDD" id="cd06222">
    <property type="entry name" value="RNase_H_like"/>
    <property type="match status" value="1"/>
</dbReference>
<dbReference type="InterPro" id="IPR002156">
    <property type="entry name" value="RNaseH_domain"/>
</dbReference>
<dbReference type="InterPro" id="IPR043502">
    <property type="entry name" value="DNA/RNA_pol_sf"/>
</dbReference>
<dbReference type="Pfam" id="PF13456">
    <property type="entry name" value="RVT_3"/>
    <property type="match status" value="1"/>
</dbReference>
<dbReference type="InterPro" id="IPR052343">
    <property type="entry name" value="Retrotransposon-Effector_Assoc"/>
</dbReference>
<evidence type="ECO:0000313" key="5">
    <source>
        <dbReference type="Proteomes" id="UP001231189"/>
    </source>
</evidence>
<dbReference type="GO" id="GO:0003676">
    <property type="term" value="F:nucleic acid binding"/>
    <property type="evidence" value="ECO:0007669"/>
    <property type="project" value="InterPro"/>
</dbReference>
<feature type="domain" description="Reverse transcriptase" evidence="2">
    <location>
        <begin position="97"/>
        <end position="263"/>
    </location>
</feature>
<dbReference type="InterPro" id="IPR012337">
    <property type="entry name" value="RNaseH-like_sf"/>
</dbReference>
<dbReference type="PANTHER" id="PTHR46890">
    <property type="entry name" value="NON-LTR RETROLELEMENT REVERSE TRANSCRIPTASE-LIKE PROTEIN-RELATED"/>
    <property type="match status" value="1"/>
</dbReference>
<dbReference type="AlphaFoldDB" id="A0AAD8TLU1"/>
<dbReference type="InterPro" id="IPR036397">
    <property type="entry name" value="RNaseH_sf"/>
</dbReference>
<evidence type="ECO:0000259" key="3">
    <source>
        <dbReference type="Pfam" id="PF13456"/>
    </source>
</evidence>
<gene>
    <name evidence="4" type="ORF">QYE76_045056</name>
</gene>
<dbReference type="InterPro" id="IPR044730">
    <property type="entry name" value="RNase_H-like_dom_plant"/>
</dbReference>
<feature type="domain" description="RNase H type-1" evidence="3">
    <location>
        <begin position="293"/>
        <end position="412"/>
    </location>
</feature>
<accession>A0AAD8TLU1</accession>
<dbReference type="EMBL" id="JAUUTY010000002">
    <property type="protein sequence ID" value="KAK1684208.1"/>
    <property type="molecule type" value="Genomic_DNA"/>
</dbReference>
<dbReference type="SUPFAM" id="SSF53098">
    <property type="entry name" value="Ribonuclease H-like"/>
    <property type="match status" value="1"/>
</dbReference>
<reference evidence="4" key="1">
    <citation type="submission" date="2023-07" db="EMBL/GenBank/DDBJ databases">
        <title>A chromosome-level genome assembly of Lolium multiflorum.</title>
        <authorList>
            <person name="Chen Y."/>
            <person name="Copetti D."/>
            <person name="Kolliker R."/>
            <person name="Studer B."/>
        </authorList>
    </citation>
    <scope>NUCLEOTIDE SEQUENCE</scope>
    <source>
        <strain evidence="4">02402/16</strain>
        <tissue evidence="4">Leaf</tissue>
    </source>
</reference>
<proteinExistence type="predicted"/>
<evidence type="ECO:0000313" key="4">
    <source>
        <dbReference type="EMBL" id="KAK1684208.1"/>
    </source>
</evidence>
<dbReference type="GO" id="GO:0004523">
    <property type="term" value="F:RNA-DNA hybrid ribonuclease activity"/>
    <property type="evidence" value="ECO:0007669"/>
    <property type="project" value="InterPro"/>
</dbReference>
<evidence type="ECO:0000256" key="1">
    <source>
        <dbReference type="SAM" id="MobiDB-lite"/>
    </source>
</evidence>
<evidence type="ECO:0000259" key="2">
    <source>
        <dbReference type="Pfam" id="PF00078"/>
    </source>
</evidence>
<dbReference type="CDD" id="cd01650">
    <property type="entry name" value="RT_nLTR_like"/>
    <property type="match status" value="1"/>
</dbReference>
<feature type="compositionally biased region" description="Basic and acidic residues" evidence="1">
    <location>
        <begin position="469"/>
        <end position="480"/>
    </location>
</feature>
<dbReference type="InterPro" id="IPR000477">
    <property type="entry name" value="RT_dom"/>
</dbReference>
<protein>
    <recommendedName>
        <fullName evidence="6">Reverse transcriptase domain-containing protein</fullName>
    </recommendedName>
</protein>
<keyword evidence="5" id="KW-1185">Reference proteome</keyword>
<feature type="region of interest" description="Disordered" evidence="1">
    <location>
        <begin position="447"/>
        <end position="517"/>
    </location>
</feature>
<dbReference type="Proteomes" id="UP001231189">
    <property type="component" value="Unassembled WGS sequence"/>
</dbReference>
<sequence>MEAVLETVPTKVTPEMNEGLLKSFEEKEVKEALFQMFPMKAPGPDGFPAHFFQRHWELCGAEVTSVVLRILKGEDDPSLINKTFIVLIPNVASPEELGQFRPISLCNVIYKIASKVLAKEILPEIISEEQSTFVPGRMITDNIITAFECLHFMKRKRTRELRCCALKLDMRKAYDRLEWNYLSAIMIQMGFHRPWVEMVMRLEHNAKAWLATVIKALPHGDLTMVLVTLWALWHARRKAIHEGIYQSPLSTNCFIERFLSDLHLIAPVQTMVRAKDTRGPAWIPPPAGMAKVNVDAATSKNSAKSAIAAVVRDTDGTFLGASSVVLFGITDPETLEAMACREGLSVAADLLIRRFRLATDCSNVVRSVGGEGWGSYGHVVQEIKARTTSFEKVELVHEKRSANVDAHTLARSSIHLEGPALARPTSIVAPPSARTSAPIRSIRNATGHAVGVTPPNEATASDPEPLSLRPREAIGEREPVEQPLRPWRSRRGAPPPRNRARGQGLRSLPAPSPASWA</sequence>
<evidence type="ECO:0008006" key="6">
    <source>
        <dbReference type="Google" id="ProtNLM"/>
    </source>
</evidence>
<comment type="caution">
    <text evidence="4">The sequence shown here is derived from an EMBL/GenBank/DDBJ whole genome shotgun (WGS) entry which is preliminary data.</text>
</comment>
<dbReference type="Gene3D" id="3.30.420.10">
    <property type="entry name" value="Ribonuclease H-like superfamily/Ribonuclease H"/>
    <property type="match status" value="1"/>
</dbReference>
<dbReference type="PANTHER" id="PTHR46890:SF48">
    <property type="entry name" value="RNA-DIRECTED DNA POLYMERASE"/>
    <property type="match status" value="1"/>
</dbReference>